<sequence>MLRMGVLYVLGNHLHLLIRTGGRPLSDLMRKIFSGYAISFNRRHKRHGYLFQNRYKLILRQEEYLLELVRYIHLNSLRAGMVRNLDELDRYHWSDISGIVSSARRKVFQGKQA</sequence>
<dbReference type="GO" id="GO:0003677">
    <property type="term" value="F:DNA binding"/>
    <property type="evidence" value="ECO:0007669"/>
    <property type="project" value="InterPro"/>
</dbReference>
<dbReference type="SUPFAM" id="SSF143422">
    <property type="entry name" value="Transposase IS200-like"/>
    <property type="match status" value="1"/>
</dbReference>
<gene>
    <name evidence="2" type="ORF">MNBD_DELTA04-554</name>
</gene>
<dbReference type="InterPro" id="IPR002686">
    <property type="entry name" value="Transposase_17"/>
</dbReference>
<name>A0A3B0V393_9ZZZZ</name>
<dbReference type="GO" id="GO:0004803">
    <property type="term" value="F:transposase activity"/>
    <property type="evidence" value="ECO:0007669"/>
    <property type="project" value="InterPro"/>
</dbReference>
<accession>A0A3B0V393</accession>
<dbReference type="AlphaFoldDB" id="A0A3B0V393"/>
<dbReference type="PANTHER" id="PTHR34322">
    <property type="entry name" value="TRANSPOSASE, Y1_TNP DOMAIN-CONTAINING"/>
    <property type="match status" value="1"/>
</dbReference>
<organism evidence="2">
    <name type="scientific">hydrothermal vent metagenome</name>
    <dbReference type="NCBI Taxonomy" id="652676"/>
    <lineage>
        <taxon>unclassified sequences</taxon>
        <taxon>metagenomes</taxon>
        <taxon>ecological metagenomes</taxon>
    </lineage>
</organism>
<feature type="domain" description="Transposase IS200-like" evidence="1">
    <location>
        <begin position="3"/>
        <end position="75"/>
    </location>
</feature>
<dbReference type="EMBL" id="UOEY01000013">
    <property type="protein sequence ID" value="VAW35370.1"/>
    <property type="molecule type" value="Genomic_DNA"/>
</dbReference>
<dbReference type="PANTHER" id="PTHR34322:SF2">
    <property type="entry name" value="TRANSPOSASE IS200-LIKE DOMAIN-CONTAINING PROTEIN"/>
    <property type="match status" value="1"/>
</dbReference>
<protein>
    <recommendedName>
        <fullName evidence="1">Transposase IS200-like domain-containing protein</fullName>
    </recommendedName>
</protein>
<dbReference type="GO" id="GO:0006313">
    <property type="term" value="P:DNA transposition"/>
    <property type="evidence" value="ECO:0007669"/>
    <property type="project" value="InterPro"/>
</dbReference>
<evidence type="ECO:0000313" key="2">
    <source>
        <dbReference type="EMBL" id="VAW35370.1"/>
    </source>
</evidence>
<dbReference type="SMART" id="SM01321">
    <property type="entry name" value="Y1_Tnp"/>
    <property type="match status" value="1"/>
</dbReference>
<reference evidence="2" key="1">
    <citation type="submission" date="2018-06" db="EMBL/GenBank/DDBJ databases">
        <authorList>
            <person name="Zhirakovskaya E."/>
        </authorList>
    </citation>
    <scope>NUCLEOTIDE SEQUENCE</scope>
</reference>
<dbReference type="InterPro" id="IPR036515">
    <property type="entry name" value="Transposase_17_sf"/>
</dbReference>
<evidence type="ECO:0000259" key="1">
    <source>
        <dbReference type="SMART" id="SM01321"/>
    </source>
</evidence>
<proteinExistence type="predicted"/>
<dbReference type="Gene3D" id="3.30.70.1290">
    <property type="entry name" value="Transposase IS200-like"/>
    <property type="match status" value="1"/>
</dbReference>